<comment type="caution">
    <text evidence="8">The sequence shown here is derived from an EMBL/GenBank/DDBJ whole genome shotgun (WGS) entry which is preliminary data.</text>
</comment>
<feature type="domain" description="RNA polymerase sigma-70 region 2" evidence="5">
    <location>
        <begin position="25"/>
        <end position="92"/>
    </location>
</feature>
<dbReference type="GO" id="GO:0006352">
    <property type="term" value="P:DNA-templated transcription initiation"/>
    <property type="evidence" value="ECO:0007669"/>
    <property type="project" value="InterPro"/>
</dbReference>
<reference evidence="9 10" key="1">
    <citation type="submission" date="2018-08" db="EMBL/GenBank/DDBJ databases">
        <title>A genome reference for cultivated species of the human gut microbiota.</title>
        <authorList>
            <person name="Zou Y."/>
            <person name="Xue W."/>
            <person name="Luo G."/>
        </authorList>
    </citation>
    <scope>NUCLEOTIDE SEQUENCE [LARGE SCALE GENOMIC DNA]</scope>
    <source>
        <strain evidence="7 9">AF16-14</strain>
        <strain evidence="8 10">OF03-11</strain>
    </source>
</reference>
<evidence type="ECO:0000259" key="5">
    <source>
        <dbReference type="Pfam" id="PF04542"/>
    </source>
</evidence>
<organism evidence="8 10">
    <name type="scientific">Odoribacter splanchnicus</name>
    <dbReference type="NCBI Taxonomy" id="28118"/>
    <lineage>
        <taxon>Bacteria</taxon>
        <taxon>Pseudomonadati</taxon>
        <taxon>Bacteroidota</taxon>
        <taxon>Bacteroidia</taxon>
        <taxon>Bacteroidales</taxon>
        <taxon>Odoribacteraceae</taxon>
        <taxon>Odoribacter</taxon>
    </lineage>
</organism>
<dbReference type="EMBL" id="QRYC01000034">
    <property type="protein sequence ID" value="RGU54272.1"/>
    <property type="molecule type" value="Genomic_DNA"/>
</dbReference>
<dbReference type="NCBIfam" id="TIGR02937">
    <property type="entry name" value="sigma70-ECF"/>
    <property type="match status" value="1"/>
</dbReference>
<dbReference type="SUPFAM" id="SSF88946">
    <property type="entry name" value="Sigma2 domain of RNA polymerase sigma factors"/>
    <property type="match status" value="1"/>
</dbReference>
<dbReference type="CDD" id="cd06171">
    <property type="entry name" value="Sigma70_r4"/>
    <property type="match status" value="1"/>
</dbReference>
<dbReference type="Proteomes" id="UP000284434">
    <property type="component" value="Unassembled WGS sequence"/>
</dbReference>
<comment type="similarity">
    <text evidence="1">Belongs to the sigma-70 factor family. ECF subfamily.</text>
</comment>
<dbReference type="GO" id="GO:0003677">
    <property type="term" value="F:DNA binding"/>
    <property type="evidence" value="ECO:0007669"/>
    <property type="project" value="InterPro"/>
</dbReference>
<dbReference type="InterPro" id="IPR013249">
    <property type="entry name" value="RNA_pol_sigma70_r4_t2"/>
</dbReference>
<dbReference type="EMBL" id="QSCO01000016">
    <property type="protein sequence ID" value="RGY05769.1"/>
    <property type="molecule type" value="Genomic_DNA"/>
</dbReference>
<evidence type="ECO:0000313" key="10">
    <source>
        <dbReference type="Proteomes" id="UP000284434"/>
    </source>
</evidence>
<accession>A0A1Y3XY22</accession>
<dbReference type="SUPFAM" id="SSF88659">
    <property type="entry name" value="Sigma3 and sigma4 domains of RNA polymerase sigma factors"/>
    <property type="match status" value="1"/>
</dbReference>
<keyword evidence="2" id="KW-0805">Transcription regulation</keyword>
<keyword evidence="3" id="KW-0731">Sigma factor</keyword>
<evidence type="ECO:0000256" key="4">
    <source>
        <dbReference type="ARBA" id="ARBA00023163"/>
    </source>
</evidence>
<dbReference type="InterPro" id="IPR013325">
    <property type="entry name" value="RNA_pol_sigma_r2"/>
</dbReference>
<sequence>MSGMLSDSKILQTLREKEPLGMDALFERYYRPLVVFAESYLHDLQSAEDLVQEQMVKLWSKQTFAGIVPEALGTFLFTVVKNACINWLEKKRLPVKSLDLLHYQIALEEAERLDDSAVELIRGALEKLPDKTRLVVTVVMLQEKMYKEAAEELGVSVNTVKTLLKQGMRELRELLKDKQELIFYFYLLHAECREQNPIYDHL</sequence>
<name>A0A1Y3XY22_9BACT</name>
<keyword evidence="4" id="KW-0804">Transcription</keyword>
<evidence type="ECO:0000313" key="8">
    <source>
        <dbReference type="EMBL" id="RGY05769.1"/>
    </source>
</evidence>
<dbReference type="Pfam" id="PF04542">
    <property type="entry name" value="Sigma70_r2"/>
    <property type="match status" value="1"/>
</dbReference>
<evidence type="ECO:0000259" key="6">
    <source>
        <dbReference type="Pfam" id="PF08281"/>
    </source>
</evidence>
<dbReference type="PANTHER" id="PTHR43133:SF46">
    <property type="entry name" value="RNA POLYMERASE SIGMA-70 FACTOR ECF SUBFAMILY"/>
    <property type="match status" value="1"/>
</dbReference>
<dbReference type="InterPro" id="IPR013324">
    <property type="entry name" value="RNA_pol_sigma_r3/r4-like"/>
</dbReference>
<dbReference type="PANTHER" id="PTHR43133">
    <property type="entry name" value="RNA POLYMERASE ECF-TYPE SIGMA FACTO"/>
    <property type="match status" value="1"/>
</dbReference>
<evidence type="ECO:0000313" key="7">
    <source>
        <dbReference type="EMBL" id="RGU54272.1"/>
    </source>
</evidence>
<dbReference type="Proteomes" id="UP000284243">
    <property type="component" value="Unassembled WGS sequence"/>
</dbReference>
<dbReference type="InterPro" id="IPR036388">
    <property type="entry name" value="WH-like_DNA-bd_sf"/>
</dbReference>
<dbReference type="GO" id="GO:0016987">
    <property type="term" value="F:sigma factor activity"/>
    <property type="evidence" value="ECO:0007669"/>
    <property type="project" value="UniProtKB-KW"/>
</dbReference>
<evidence type="ECO:0000313" key="9">
    <source>
        <dbReference type="Proteomes" id="UP000284243"/>
    </source>
</evidence>
<dbReference type="InterPro" id="IPR014284">
    <property type="entry name" value="RNA_pol_sigma-70_dom"/>
</dbReference>
<evidence type="ECO:0000256" key="3">
    <source>
        <dbReference type="ARBA" id="ARBA00023082"/>
    </source>
</evidence>
<feature type="domain" description="RNA polymerase sigma factor 70 region 4 type 2" evidence="6">
    <location>
        <begin position="120"/>
        <end position="171"/>
    </location>
</feature>
<dbReference type="InterPro" id="IPR039425">
    <property type="entry name" value="RNA_pol_sigma-70-like"/>
</dbReference>
<gene>
    <name evidence="7" type="ORF">DWW57_16675</name>
    <name evidence="8" type="ORF">DXA53_12075</name>
</gene>
<dbReference type="Gene3D" id="1.10.1740.10">
    <property type="match status" value="1"/>
</dbReference>
<dbReference type="Gene3D" id="1.10.10.10">
    <property type="entry name" value="Winged helix-like DNA-binding domain superfamily/Winged helix DNA-binding domain"/>
    <property type="match status" value="1"/>
</dbReference>
<evidence type="ECO:0000256" key="2">
    <source>
        <dbReference type="ARBA" id="ARBA00023015"/>
    </source>
</evidence>
<evidence type="ECO:0000256" key="1">
    <source>
        <dbReference type="ARBA" id="ARBA00010641"/>
    </source>
</evidence>
<dbReference type="Pfam" id="PF08281">
    <property type="entry name" value="Sigma70_r4_2"/>
    <property type="match status" value="1"/>
</dbReference>
<protein>
    <submittedName>
        <fullName evidence="8">Sigma-70 family RNA polymerase sigma factor</fullName>
    </submittedName>
</protein>
<proteinExistence type="inferred from homology"/>
<dbReference type="AlphaFoldDB" id="A0A1Y3XY22"/>
<dbReference type="InterPro" id="IPR007627">
    <property type="entry name" value="RNA_pol_sigma70_r2"/>
</dbReference>